<dbReference type="EMBL" id="SIXF01000039">
    <property type="protein sequence ID" value="TBO39588.1"/>
    <property type="molecule type" value="Genomic_DNA"/>
</dbReference>
<feature type="region of interest" description="Disordered" evidence="1">
    <location>
        <begin position="27"/>
        <end position="46"/>
    </location>
</feature>
<protein>
    <submittedName>
        <fullName evidence="2">Uncharacterized protein</fullName>
    </submittedName>
</protein>
<name>A0A4Q9H708_9SPHI</name>
<dbReference type="AlphaFoldDB" id="A0A4Q9H708"/>
<dbReference type="RefSeq" id="WP_131032348.1">
    <property type="nucleotide sequence ID" value="NZ_SIXF01000039.1"/>
</dbReference>
<comment type="caution">
    <text evidence="2">The sequence shown here is derived from an EMBL/GenBank/DDBJ whole genome shotgun (WGS) entry which is preliminary data.</text>
</comment>
<organism evidence="2 3">
    <name type="scientific">Pedobacter kyonggii</name>
    <dbReference type="NCBI Taxonomy" id="1926871"/>
    <lineage>
        <taxon>Bacteria</taxon>
        <taxon>Pseudomonadati</taxon>
        <taxon>Bacteroidota</taxon>
        <taxon>Sphingobacteriia</taxon>
        <taxon>Sphingobacteriales</taxon>
        <taxon>Sphingobacteriaceae</taxon>
        <taxon>Pedobacter</taxon>
    </lineage>
</organism>
<evidence type="ECO:0000313" key="3">
    <source>
        <dbReference type="Proteomes" id="UP000291819"/>
    </source>
</evidence>
<proteinExistence type="predicted"/>
<reference evidence="2 3" key="1">
    <citation type="submission" date="2019-02" db="EMBL/GenBank/DDBJ databases">
        <title>Pedobacter kyonggii whole genome sequence analysis.</title>
        <authorList>
            <person name="Dahal R.H."/>
        </authorList>
    </citation>
    <scope>NUCLEOTIDE SEQUENCE [LARGE SCALE GENOMIC DNA]</scope>
    <source>
        <strain evidence="2 3">K-4-11-1</strain>
    </source>
</reference>
<evidence type="ECO:0000313" key="2">
    <source>
        <dbReference type="EMBL" id="TBO39588.1"/>
    </source>
</evidence>
<dbReference type="Proteomes" id="UP000291819">
    <property type="component" value="Unassembled WGS sequence"/>
</dbReference>
<sequence length="131" mass="15034">MLYTDGLISIDRYMRSKLKEISESMKGLGLDNSSHKRPKQTEKQLLKNPSSRLANHLENYSYQTESINLITEILQNMNQLLSIINSNLHSVIGSGEAKKSIKKLSREERISILKNKLLFDGRSSSKRRNKD</sequence>
<evidence type="ECO:0000256" key="1">
    <source>
        <dbReference type="SAM" id="MobiDB-lite"/>
    </source>
</evidence>
<gene>
    <name evidence="2" type="ORF">EYS08_23315</name>
</gene>
<accession>A0A4Q9H708</accession>
<keyword evidence="3" id="KW-1185">Reference proteome</keyword>